<evidence type="ECO:0000256" key="1">
    <source>
        <dbReference type="SAM" id="SignalP"/>
    </source>
</evidence>
<gene>
    <name evidence="2" type="ORF">U7230_03300</name>
</gene>
<dbReference type="InterPro" id="IPR008557">
    <property type="entry name" value="PhoX"/>
</dbReference>
<feature type="signal peptide" evidence="1">
    <location>
        <begin position="1"/>
        <end position="26"/>
    </location>
</feature>
<dbReference type="EMBL" id="CP141615">
    <property type="protein sequence ID" value="WRP18048.1"/>
    <property type="molecule type" value="Genomic_DNA"/>
</dbReference>
<dbReference type="Pfam" id="PF05787">
    <property type="entry name" value="PhoX"/>
    <property type="match status" value="1"/>
</dbReference>
<reference evidence="2 3" key="1">
    <citation type="journal article" date="2024" name="Front. Microbiol.">
        <title>Novel thermophilic genera Geochorda gen. nov. and Carboxydochorda gen. nov. from the deep terrestrial subsurface reveal the ecophysiological diversity in the class Limnochordia.</title>
        <authorList>
            <person name="Karnachuk O.V."/>
            <person name="Lukina A.P."/>
            <person name="Avakyan M.R."/>
            <person name="Kadnikov V.V."/>
            <person name="Begmatov S."/>
            <person name="Beletsky A.V."/>
            <person name="Vlasova K.G."/>
            <person name="Novikov A.A."/>
            <person name="Shcherbakova V.A."/>
            <person name="Mardanov A.V."/>
            <person name="Ravin N.V."/>
        </authorList>
    </citation>
    <scope>NUCLEOTIDE SEQUENCE [LARGE SCALE GENOMIC DNA]</scope>
    <source>
        <strain evidence="2 3">L945</strain>
    </source>
</reference>
<dbReference type="RefSeq" id="WP_324717319.1">
    <property type="nucleotide sequence ID" value="NZ_CP141615.1"/>
</dbReference>
<sequence>MRRLWRHVAGAGMAAWMAAAAAPAMALSFTPVQPAVGPQLVLPKGFEYQILISEGEQIRNGKFLRNNDLTVYLPLDGSDLGWLYVNHELRPGGGTRLTVAREGERWKVLEAVGVDFASVGGTWNNCAGSLTPWGTILSAEEYEPRTADEIPAGMVKDVNRYGWVVEVDPVTLRVTKHYAMGRFSHETALVMADRTTVYLTDDYRNGILAKFVADKPGDLSSGTLCVLDAANRRWIEVPKDRAVLNDVRSWALRHGATGFDRPEDIEYNPADGKLYLAITGDDRKPAPDNYGKVVRIDPQTLQMETFIQGGPETGMFNPDNLQLDPQGNLWIFEDKYDDFINARYGNNAVWVASTKDGSLRRFAQLPNGSEGTGPSFTPDGKTLFFSVQHPDPPWKASVVAIRGL</sequence>
<dbReference type="Gene3D" id="2.120.10.30">
    <property type="entry name" value="TolB, C-terminal domain"/>
    <property type="match status" value="1"/>
</dbReference>
<accession>A0ABZ1BZM1</accession>
<dbReference type="PANTHER" id="PTHR35399:SF2">
    <property type="entry name" value="DUF839 DOMAIN-CONTAINING PROTEIN"/>
    <property type="match status" value="1"/>
</dbReference>
<dbReference type="PANTHER" id="PTHR35399">
    <property type="entry name" value="SLR8030 PROTEIN"/>
    <property type="match status" value="1"/>
</dbReference>
<protein>
    <submittedName>
        <fullName evidence="2">Alkaline phosphatase PhoX</fullName>
    </submittedName>
</protein>
<evidence type="ECO:0000313" key="2">
    <source>
        <dbReference type="EMBL" id="WRP18048.1"/>
    </source>
</evidence>
<dbReference type="Proteomes" id="UP001332192">
    <property type="component" value="Chromosome"/>
</dbReference>
<feature type="chain" id="PRO_5047353098" evidence="1">
    <location>
        <begin position="27"/>
        <end position="404"/>
    </location>
</feature>
<keyword evidence="1" id="KW-0732">Signal</keyword>
<keyword evidence="3" id="KW-1185">Reference proteome</keyword>
<dbReference type="SUPFAM" id="SSF63829">
    <property type="entry name" value="Calcium-dependent phosphotriesterase"/>
    <property type="match status" value="1"/>
</dbReference>
<organism evidence="2 3">
    <name type="scientific">Carboxydichorda subterranea</name>
    <dbReference type="NCBI Taxonomy" id="3109565"/>
    <lineage>
        <taxon>Bacteria</taxon>
        <taxon>Bacillati</taxon>
        <taxon>Bacillota</taxon>
        <taxon>Limnochordia</taxon>
        <taxon>Limnochordales</taxon>
        <taxon>Geochordaceae</taxon>
        <taxon>Carboxydichorda</taxon>
    </lineage>
</organism>
<evidence type="ECO:0000313" key="3">
    <source>
        <dbReference type="Proteomes" id="UP001332192"/>
    </source>
</evidence>
<dbReference type="InterPro" id="IPR011042">
    <property type="entry name" value="6-blade_b-propeller_TolB-like"/>
</dbReference>
<proteinExistence type="predicted"/>
<name>A0ABZ1BZM1_9FIRM</name>